<dbReference type="OrthoDB" id="9800417at2"/>
<dbReference type="GO" id="GO:0016787">
    <property type="term" value="F:hydrolase activity"/>
    <property type="evidence" value="ECO:0007669"/>
    <property type="project" value="UniProtKB-KW"/>
</dbReference>
<keyword evidence="5" id="KW-1185">Reference proteome</keyword>
<dbReference type="AlphaFoldDB" id="A0A1H1RII8"/>
<dbReference type="Proteomes" id="UP000198688">
    <property type="component" value="Chromosome I"/>
</dbReference>
<protein>
    <submittedName>
        <fullName evidence="4">Endonuclease I</fullName>
    </submittedName>
</protein>
<feature type="domain" description="Endonuclease YhcR N-terminal" evidence="3">
    <location>
        <begin position="41"/>
        <end position="145"/>
    </location>
</feature>
<dbReference type="STRING" id="113562.SAMN04489716_0600"/>
<dbReference type="InterPro" id="IPR045939">
    <property type="entry name" value="YhcR_N"/>
</dbReference>
<name>A0A1H1RII8_9ACTN</name>
<dbReference type="SUPFAM" id="SSF54060">
    <property type="entry name" value="His-Me finger endonucleases"/>
    <property type="match status" value="1"/>
</dbReference>
<keyword evidence="2" id="KW-0378">Hydrolase</keyword>
<dbReference type="PANTHER" id="PTHR33607:SF2">
    <property type="entry name" value="ENDONUCLEASE-1"/>
    <property type="match status" value="1"/>
</dbReference>
<dbReference type="Pfam" id="PF19886">
    <property type="entry name" value="DUF6359"/>
    <property type="match status" value="1"/>
</dbReference>
<accession>A0A1H1RII8</accession>
<dbReference type="GO" id="GO:0004519">
    <property type="term" value="F:endonuclease activity"/>
    <property type="evidence" value="ECO:0007669"/>
    <property type="project" value="UniProtKB-KW"/>
</dbReference>
<evidence type="ECO:0000256" key="1">
    <source>
        <dbReference type="ARBA" id="ARBA00022722"/>
    </source>
</evidence>
<evidence type="ECO:0000313" key="5">
    <source>
        <dbReference type="Proteomes" id="UP000198688"/>
    </source>
</evidence>
<dbReference type="InterPro" id="IPR044925">
    <property type="entry name" value="His-Me_finger_sf"/>
</dbReference>
<evidence type="ECO:0000259" key="3">
    <source>
        <dbReference type="Pfam" id="PF19886"/>
    </source>
</evidence>
<proteinExistence type="predicted"/>
<gene>
    <name evidence="4" type="ORF">SAMN04489716_0600</name>
</gene>
<dbReference type="Pfam" id="PF04231">
    <property type="entry name" value="Endonuclease_1"/>
    <property type="match status" value="1"/>
</dbReference>
<dbReference type="EMBL" id="LT629758">
    <property type="protein sequence ID" value="SDS35518.1"/>
    <property type="molecule type" value="Genomic_DNA"/>
</dbReference>
<keyword evidence="1" id="KW-0540">Nuclease</keyword>
<dbReference type="PANTHER" id="PTHR33607">
    <property type="entry name" value="ENDONUCLEASE-1"/>
    <property type="match status" value="1"/>
</dbReference>
<keyword evidence="4" id="KW-0255">Endonuclease</keyword>
<evidence type="ECO:0000313" key="4">
    <source>
        <dbReference type="EMBL" id="SDS35518.1"/>
    </source>
</evidence>
<evidence type="ECO:0000256" key="2">
    <source>
        <dbReference type="ARBA" id="ARBA00022801"/>
    </source>
</evidence>
<reference evidence="4 5" key="1">
    <citation type="submission" date="2016-10" db="EMBL/GenBank/DDBJ databases">
        <authorList>
            <person name="de Groot N.N."/>
        </authorList>
    </citation>
    <scope>NUCLEOTIDE SEQUENCE [LARGE SCALE GENOMIC DNA]</scope>
    <source>
        <strain evidence="4 5">DSM 43941</strain>
    </source>
</reference>
<sequence>MPGPTRRHRRIVALTIPPLVGLLAGFIAVLTTPTAASAASLTVAQAISNQTGSSGTVTGYIVGEPTAASTVKFSSFTGDTALAIADSASTTATGSMLYVQITSSYRSSFGLLTNPSLIGKQLTVTGTLTPYFTPHAGLKSPTAMTLGAGSTTSPTATSTATATPTASSTTDTYYANAIGKTGSSLKSSLHTIISTGVTKLSYDGVWEALKVTDQDPSNSSNVRLFYSNISRSKTLNGGDSGDWNREHVWAQSHGDFGTTAGPGTDLHHLRPEDVAVNALRGNLDFDNGGSAASGASGNYYDSDSWEPRTAVKGDVARMLFYMAVRYSGDDAFADLEVNNVTGNGSVPYMGKLSTLIAWHNADPPDTAEKARNQTIYASYQKNRNPFIDHPEWVASVFG</sequence>
<organism evidence="4 5">
    <name type="scientific">Actinoplanes derwentensis</name>
    <dbReference type="NCBI Taxonomy" id="113562"/>
    <lineage>
        <taxon>Bacteria</taxon>
        <taxon>Bacillati</taxon>
        <taxon>Actinomycetota</taxon>
        <taxon>Actinomycetes</taxon>
        <taxon>Micromonosporales</taxon>
        <taxon>Micromonosporaceae</taxon>
        <taxon>Actinoplanes</taxon>
    </lineage>
</organism>
<dbReference type="InterPro" id="IPR007346">
    <property type="entry name" value="Endonuclease-I"/>
</dbReference>